<protein>
    <recommendedName>
        <fullName evidence="5">RGS domain-containing protein</fullName>
    </recommendedName>
</protein>
<dbReference type="AlphaFoldDB" id="X6PE85"/>
<feature type="region of interest" description="Disordered" evidence="1">
    <location>
        <begin position="350"/>
        <end position="408"/>
    </location>
</feature>
<dbReference type="EMBL" id="ASPP01000714">
    <property type="protein sequence ID" value="ETO36393.1"/>
    <property type="molecule type" value="Genomic_DNA"/>
</dbReference>
<organism evidence="3 4">
    <name type="scientific">Reticulomyxa filosa</name>
    <dbReference type="NCBI Taxonomy" id="46433"/>
    <lineage>
        <taxon>Eukaryota</taxon>
        <taxon>Sar</taxon>
        <taxon>Rhizaria</taxon>
        <taxon>Retaria</taxon>
        <taxon>Foraminifera</taxon>
        <taxon>Monothalamids</taxon>
        <taxon>Reticulomyxidae</taxon>
        <taxon>Reticulomyxa</taxon>
    </lineage>
</organism>
<reference evidence="3 4" key="1">
    <citation type="journal article" date="2013" name="Curr. Biol.">
        <title>The Genome of the Foraminiferan Reticulomyxa filosa.</title>
        <authorList>
            <person name="Glockner G."/>
            <person name="Hulsmann N."/>
            <person name="Schleicher M."/>
            <person name="Noegel A.A."/>
            <person name="Eichinger L."/>
            <person name="Gallinger C."/>
            <person name="Pawlowski J."/>
            <person name="Sierra R."/>
            <person name="Euteneuer U."/>
            <person name="Pillet L."/>
            <person name="Moustafa A."/>
            <person name="Platzer M."/>
            <person name="Groth M."/>
            <person name="Szafranski K."/>
            <person name="Schliwa M."/>
        </authorList>
    </citation>
    <scope>NUCLEOTIDE SEQUENCE [LARGE SCALE GENOMIC DNA]</scope>
</reference>
<keyword evidence="2" id="KW-0472">Membrane</keyword>
<feature type="transmembrane region" description="Helical" evidence="2">
    <location>
        <begin position="20"/>
        <end position="44"/>
    </location>
</feature>
<evidence type="ECO:0000256" key="2">
    <source>
        <dbReference type="SAM" id="Phobius"/>
    </source>
</evidence>
<evidence type="ECO:0000313" key="3">
    <source>
        <dbReference type="EMBL" id="ETO36393.1"/>
    </source>
</evidence>
<dbReference type="Proteomes" id="UP000023152">
    <property type="component" value="Unassembled WGS sequence"/>
</dbReference>
<accession>X6PE85</accession>
<evidence type="ECO:0000256" key="1">
    <source>
        <dbReference type="SAM" id="MobiDB-lite"/>
    </source>
</evidence>
<sequence length="543" mass="63094">MSANNTTANVTTALATGGTYIYLPGAMVIVALWVVFVPITVYFLREYQKYSSTMFIQKRKGTLTTIFLTVILFQLGIGAPIFVGLTNAWYGATNIESLTWYYRIGNFMYYIGSQFFAYAVECASLWKIMMIWWEYNEYEALQNEAWVQYLKKRVSEGSRVDRTGTLERVDSVLSVSQQGSDLALDKEADVGHGRYQHEWIFRNKRYWGNQWWVFRRLFLWWFIESSITWFFYAFSDYNAVWDSPWWDSTQVYYYEYVVYSSHAIAMWIFWLRTPAFYDSFKIRNEIRYLMIAETFGPCVYWLWFFYGGAIDPNIGYTLLVVVFYLQSFGRVMGTVGYTIIRGKSLGYLSGTRKEPSVSTENASTMETGSHEEKSVTKTSSPATPPMGSSPRPKSHNTETNPSSPTKKIRLRQVLQHRKTLDLFAQHLVSEFSIECLLSVIEFSQFRLLLGTPQKSPEEAKDAKDAKDSKDAKDAKDMKDDSIVDLPHSKLPQSQIVYGQFHMKSEWKKSGDAQLDEYKIRAYYLFIRYINSSTAELEINISYR</sequence>
<dbReference type="InterPro" id="IPR044926">
    <property type="entry name" value="RGS_subdomain_2"/>
</dbReference>
<feature type="transmembrane region" description="Helical" evidence="2">
    <location>
        <begin position="286"/>
        <end position="306"/>
    </location>
</feature>
<feature type="transmembrane region" description="Helical" evidence="2">
    <location>
        <begin position="65"/>
        <end position="87"/>
    </location>
</feature>
<gene>
    <name evidence="3" type="ORF">RFI_00671</name>
</gene>
<evidence type="ECO:0000313" key="4">
    <source>
        <dbReference type="Proteomes" id="UP000023152"/>
    </source>
</evidence>
<comment type="caution">
    <text evidence="3">The sequence shown here is derived from an EMBL/GenBank/DDBJ whole genome shotgun (WGS) entry which is preliminary data.</text>
</comment>
<feature type="transmembrane region" description="Helical" evidence="2">
    <location>
        <begin position="252"/>
        <end position="271"/>
    </location>
</feature>
<keyword evidence="2" id="KW-1133">Transmembrane helix</keyword>
<feature type="compositionally biased region" description="Basic and acidic residues" evidence="1">
    <location>
        <begin position="455"/>
        <end position="477"/>
    </location>
</feature>
<keyword evidence="2" id="KW-0812">Transmembrane</keyword>
<proteinExistence type="predicted"/>
<name>X6PE85_RETFI</name>
<keyword evidence="4" id="KW-1185">Reference proteome</keyword>
<feature type="transmembrane region" description="Helical" evidence="2">
    <location>
        <begin position="212"/>
        <end position="232"/>
    </location>
</feature>
<feature type="transmembrane region" description="Helical" evidence="2">
    <location>
        <begin position="107"/>
        <end position="126"/>
    </location>
</feature>
<evidence type="ECO:0008006" key="5">
    <source>
        <dbReference type="Google" id="ProtNLM"/>
    </source>
</evidence>
<feature type="region of interest" description="Disordered" evidence="1">
    <location>
        <begin position="453"/>
        <end position="477"/>
    </location>
</feature>
<feature type="transmembrane region" description="Helical" evidence="2">
    <location>
        <begin position="318"/>
        <end position="340"/>
    </location>
</feature>
<feature type="compositionally biased region" description="Polar residues" evidence="1">
    <location>
        <begin position="356"/>
        <end position="367"/>
    </location>
</feature>
<dbReference type="Gene3D" id="1.10.167.10">
    <property type="entry name" value="Regulator of G-protein Signalling 4, domain 2"/>
    <property type="match status" value="1"/>
</dbReference>